<dbReference type="EMBL" id="CP003098">
    <property type="protein sequence ID" value="AET33115.1"/>
    <property type="molecule type" value="Genomic_DNA"/>
</dbReference>
<dbReference type="KEGG" id="pyr:P186_1701"/>
<keyword evidence="5" id="KW-0249">Electron transport</keyword>
<evidence type="ECO:0000256" key="1">
    <source>
        <dbReference type="ARBA" id="ARBA00022448"/>
    </source>
</evidence>
<dbReference type="Gene3D" id="3.30.70.20">
    <property type="match status" value="3"/>
</dbReference>
<feature type="domain" description="4Fe-4S ferredoxin-type" evidence="8">
    <location>
        <begin position="78"/>
        <end position="107"/>
    </location>
</feature>
<evidence type="ECO:0000256" key="2">
    <source>
        <dbReference type="ARBA" id="ARBA00022485"/>
    </source>
</evidence>
<protein>
    <submittedName>
        <fullName evidence="9">4Fe-4S ferredoxin, iron-sulfur binding domain protein</fullName>
    </submittedName>
</protein>
<evidence type="ECO:0000256" key="7">
    <source>
        <dbReference type="ARBA" id="ARBA00023014"/>
    </source>
</evidence>
<keyword evidence="3" id="KW-0479">Metal-binding</keyword>
<dbReference type="OrthoDB" id="15347at2157"/>
<dbReference type="AlphaFoldDB" id="G7VGL5"/>
<dbReference type="GO" id="GO:0016491">
    <property type="term" value="F:oxidoreductase activity"/>
    <property type="evidence" value="ECO:0007669"/>
    <property type="project" value="UniProtKB-ARBA"/>
</dbReference>
<keyword evidence="6" id="KW-0408">Iron</keyword>
<dbReference type="GO" id="GO:0051539">
    <property type="term" value="F:4 iron, 4 sulfur cluster binding"/>
    <property type="evidence" value="ECO:0007669"/>
    <property type="project" value="UniProtKB-KW"/>
</dbReference>
<dbReference type="eggNOG" id="arCOG02187">
    <property type="taxonomic scope" value="Archaea"/>
</dbReference>
<dbReference type="Proteomes" id="UP000005867">
    <property type="component" value="Chromosome"/>
</dbReference>
<dbReference type="HOGENOM" id="CLU_044170_0_0_2"/>
<dbReference type="PANTHER" id="PTHR43687">
    <property type="entry name" value="ADENYLYLSULFATE REDUCTASE, BETA SUBUNIT"/>
    <property type="match status" value="1"/>
</dbReference>
<dbReference type="Pfam" id="PF13237">
    <property type="entry name" value="Fer4_10"/>
    <property type="match status" value="1"/>
</dbReference>
<dbReference type="RefSeq" id="WP_014288941.1">
    <property type="nucleotide sequence ID" value="NC_016645.1"/>
</dbReference>
<feature type="domain" description="4Fe-4S ferredoxin-type" evidence="8">
    <location>
        <begin position="108"/>
        <end position="137"/>
    </location>
</feature>
<evidence type="ECO:0000259" key="8">
    <source>
        <dbReference type="PROSITE" id="PS51379"/>
    </source>
</evidence>
<dbReference type="SUPFAM" id="SSF54862">
    <property type="entry name" value="4Fe-4S ferredoxins"/>
    <property type="match status" value="1"/>
</dbReference>
<gene>
    <name evidence="9" type="ORF">P186_1701</name>
</gene>
<dbReference type="PANTHER" id="PTHR43687:SF6">
    <property type="entry name" value="L-ASPARTATE SEMIALDEHYDE SULFURTRANSFERASE IRON-SULFUR SUBUNIT"/>
    <property type="match status" value="1"/>
</dbReference>
<evidence type="ECO:0000313" key="9">
    <source>
        <dbReference type="EMBL" id="AET33115.1"/>
    </source>
</evidence>
<keyword evidence="10" id="KW-1185">Reference proteome</keyword>
<evidence type="ECO:0000313" key="10">
    <source>
        <dbReference type="Proteomes" id="UP000005867"/>
    </source>
</evidence>
<keyword evidence="1" id="KW-0813">Transport</keyword>
<feature type="domain" description="4Fe-4S ferredoxin-type" evidence="8">
    <location>
        <begin position="280"/>
        <end position="308"/>
    </location>
</feature>
<dbReference type="STRING" id="1104324.P186_1701"/>
<feature type="domain" description="4Fe-4S ferredoxin-type" evidence="8">
    <location>
        <begin position="251"/>
        <end position="279"/>
    </location>
</feature>
<keyword evidence="4" id="KW-0677">Repeat</keyword>
<evidence type="ECO:0000256" key="6">
    <source>
        <dbReference type="ARBA" id="ARBA00023004"/>
    </source>
</evidence>
<evidence type="ECO:0000256" key="4">
    <source>
        <dbReference type="ARBA" id="ARBA00022737"/>
    </source>
</evidence>
<accession>G7VGL5</accession>
<dbReference type="PROSITE" id="PS51379">
    <property type="entry name" value="4FE4S_FER_2"/>
    <property type="match status" value="4"/>
</dbReference>
<dbReference type="GO" id="GO:0046872">
    <property type="term" value="F:metal ion binding"/>
    <property type="evidence" value="ECO:0007669"/>
    <property type="project" value="UniProtKB-KW"/>
</dbReference>
<dbReference type="InterPro" id="IPR017896">
    <property type="entry name" value="4Fe4S_Fe-S-bd"/>
</dbReference>
<proteinExistence type="predicted"/>
<dbReference type="PROSITE" id="PS00198">
    <property type="entry name" value="4FE4S_FER_1"/>
    <property type="match status" value="3"/>
</dbReference>
<dbReference type="InterPro" id="IPR050572">
    <property type="entry name" value="Fe-S_Ferredoxin"/>
</dbReference>
<keyword evidence="7" id="KW-0411">Iron-sulfur</keyword>
<organism evidence="9 10">
    <name type="scientific">Pyrobaculum ferrireducens</name>
    <dbReference type="NCBI Taxonomy" id="1104324"/>
    <lineage>
        <taxon>Archaea</taxon>
        <taxon>Thermoproteota</taxon>
        <taxon>Thermoprotei</taxon>
        <taxon>Thermoproteales</taxon>
        <taxon>Thermoproteaceae</taxon>
        <taxon>Pyrobaculum</taxon>
    </lineage>
</organism>
<keyword evidence="2" id="KW-0004">4Fe-4S</keyword>
<evidence type="ECO:0000256" key="3">
    <source>
        <dbReference type="ARBA" id="ARBA00022723"/>
    </source>
</evidence>
<sequence>MIRRDKPSVLVVSGRSDLTKYLSQTPLYFAYRGPHGDWFKSVAERHVDSAEWQLLPPAEAKAATRRDLLTGGFLRLRDTVAVRQDRCIWCGLCASLCPASAFEYAERRVVRVRYESCIDCGLCNAVCPVDAVQMPSLPDAYLADLVKTAPAPLRFICDYAFQDGDEEGVRVKCVAAIPKQYLYLAAARHGEARAYCSRGESCPLWPAAARWAEGLDREGRDFVVKTARAPLEPGDRWQTRMLAAALGMPVGQLEVASGCTLCGACVNVCPTNALALKGGELRLVPALCIACGVCADKCPERVIKVFRGAVEKPYETQTLYRDAPARCASCGRALPYTETMARRLAERLKSRGLPHGHVYLCEECRFKTSPA</sequence>
<dbReference type="GeneID" id="11596199"/>
<dbReference type="Pfam" id="PF14697">
    <property type="entry name" value="Fer4_21"/>
    <property type="match status" value="1"/>
</dbReference>
<evidence type="ECO:0000256" key="5">
    <source>
        <dbReference type="ARBA" id="ARBA00022982"/>
    </source>
</evidence>
<dbReference type="BioCyc" id="PSP1104324:GJSN-1670-MONOMER"/>
<name>G7VGL5_9CREN</name>
<reference evidence="9 10" key="1">
    <citation type="journal article" date="2012" name="J. Bacteriol.">
        <title>Complete genome sequence of strain 1860, a crenarchaeon of the genus pyrobaculum able to grow with various electron acceptors.</title>
        <authorList>
            <person name="Mardanov A.V."/>
            <person name="Gumerov V.M."/>
            <person name="Slobodkina G.B."/>
            <person name="Beletsky A.V."/>
            <person name="Bonch-Osmolovskaya E.A."/>
            <person name="Ravin N.V."/>
            <person name="Skryabin K.G."/>
        </authorList>
    </citation>
    <scope>NUCLEOTIDE SEQUENCE [LARGE SCALE GENOMIC DNA]</scope>
    <source>
        <strain evidence="9 10">1860</strain>
    </source>
</reference>
<dbReference type="InterPro" id="IPR017900">
    <property type="entry name" value="4Fe4S_Fe_S_CS"/>
</dbReference>